<proteinExistence type="predicted"/>
<dbReference type="AlphaFoldDB" id="A0A1M7Y042"/>
<accession>A0A1M7Y042</accession>
<dbReference type="Proteomes" id="UP000184603">
    <property type="component" value="Unassembled WGS sequence"/>
</dbReference>
<dbReference type="Pfam" id="PF03692">
    <property type="entry name" value="CxxCxxCC"/>
    <property type="match status" value="1"/>
</dbReference>
<dbReference type="PANTHER" id="PTHR35866">
    <property type="entry name" value="PUTATIVE-RELATED"/>
    <property type="match status" value="1"/>
</dbReference>
<reference evidence="1 2" key="1">
    <citation type="submission" date="2016-12" db="EMBL/GenBank/DDBJ databases">
        <authorList>
            <person name="Song W.-J."/>
            <person name="Kurnit D.M."/>
        </authorList>
    </citation>
    <scope>NUCLEOTIDE SEQUENCE [LARGE SCALE GENOMIC DNA]</scope>
    <source>
        <strain evidence="1 2">DSM 18488</strain>
    </source>
</reference>
<organism evidence="1 2">
    <name type="scientific">Desulfopila aestuarii DSM 18488</name>
    <dbReference type="NCBI Taxonomy" id="1121416"/>
    <lineage>
        <taxon>Bacteria</taxon>
        <taxon>Pseudomonadati</taxon>
        <taxon>Thermodesulfobacteriota</taxon>
        <taxon>Desulfobulbia</taxon>
        <taxon>Desulfobulbales</taxon>
        <taxon>Desulfocapsaceae</taxon>
        <taxon>Desulfopila</taxon>
    </lineage>
</organism>
<dbReference type="STRING" id="1121416.SAMN02745220_00922"/>
<evidence type="ECO:0000313" key="1">
    <source>
        <dbReference type="EMBL" id="SHO44908.1"/>
    </source>
</evidence>
<gene>
    <name evidence="1" type="ORF">SAMN02745220_00922</name>
</gene>
<dbReference type="InterPro" id="IPR005358">
    <property type="entry name" value="Puta_zinc/iron-chelating_dom"/>
</dbReference>
<keyword evidence="2" id="KW-1185">Reference proteome</keyword>
<dbReference type="EMBL" id="FRFE01000003">
    <property type="protein sequence ID" value="SHO44908.1"/>
    <property type="molecule type" value="Genomic_DNA"/>
</dbReference>
<evidence type="ECO:0000313" key="2">
    <source>
        <dbReference type="Proteomes" id="UP000184603"/>
    </source>
</evidence>
<dbReference type="OrthoDB" id="9810361at2"/>
<dbReference type="RefSeq" id="WP_073612268.1">
    <property type="nucleotide sequence ID" value="NZ_FRFE01000003.1"/>
</dbReference>
<protein>
    <submittedName>
        <fullName evidence="1">Uncharacterized protein</fullName>
    </submittedName>
</protein>
<dbReference type="PANTHER" id="PTHR35866:SF1">
    <property type="entry name" value="YKGJ FAMILY CYSTEINE CLUSTER PROTEIN"/>
    <property type="match status" value="1"/>
</dbReference>
<name>A0A1M7Y042_9BACT</name>
<sequence>MSELKSFPEGMEPLGDSAFTFKCHPGVSCFTVCCRKVDLQLYPYDVLRLKNALGIDSEVFMHTYTRLVSAGNPFFPSVMLALTDEGKGACPFLADSGCTIYENRPSDCRSYPLERAVDRNPQARGPKDHYFLVRHDYCKGHEEQETITARQYVRSQQLEEYNTYNELWAEMDTIFRTNPWQGEGAGGPRQQLAFMVCYNIDGFRRLATERNLIEQFRLPKDRKRAISQRDEELLKFGFDWLKLLFTGKSSLVKR</sequence>